<evidence type="ECO:0000256" key="2">
    <source>
        <dbReference type="ARBA" id="ARBA00023015"/>
    </source>
</evidence>
<keyword evidence="4" id="KW-0804">Transcription</keyword>
<dbReference type="PANTHER" id="PTHR43214:SF41">
    <property type="entry name" value="NITRATE_NITRITE RESPONSE REGULATOR PROTEIN NARP"/>
    <property type="match status" value="1"/>
</dbReference>
<organism evidence="8 9">
    <name type="scientific">Aquabacterium olei</name>
    <dbReference type="NCBI Taxonomy" id="1296669"/>
    <lineage>
        <taxon>Bacteria</taxon>
        <taxon>Pseudomonadati</taxon>
        <taxon>Pseudomonadota</taxon>
        <taxon>Betaproteobacteria</taxon>
        <taxon>Burkholderiales</taxon>
        <taxon>Aquabacterium</taxon>
    </lineage>
</organism>
<dbReference type="InterPro" id="IPR000792">
    <property type="entry name" value="Tscrpt_reg_LuxR_C"/>
</dbReference>
<dbReference type="InterPro" id="IPR001789">
    <property type="entry name" value="Sig_transdc_resp-reg_receiver"/>
</dbReference>
<proteinExistence type="predicted"/>
<evidence type="ECO:0000313" key="8">
    <source>
        <dbReference type="EMBL" id="AWI54355.1"/>
    </source>
</evidence>
<dbReference type="SMART" id="SM00421">
    <property type="entry name" value="HTH_LUXR"/>
    <property type="match status" value="1"/>
</dbReference>
<feature type="domain" description="HTH luxR-type" evidence="6">
    <location>
        <begin position="173"/>
        <end position="238"/>
    </location>
</feature>
<dbReference type="RefSeq" id="WP_109037351.1">
    <property type="nucleotide sequence ID" value="NZ_CP029210.1"/>
</dbReference>
<dbReference type="SMART" id="SM00448">
    <property type="entry name" value="REC"/>
    <property type="match status" value="1"/>
</dbReference>
<dbReference type="Gene3D" id="3.40.50.2300">
    <property type="match status" value="1"/>
</dbReference>
<dbReference type="EMBL" id="CP029210">
    <property type="protein sequence ID" value="AWI54355.1"/>
    <property type="molecule type" value="Genomic_DNA"/>
</dbReference>
<dbReference type="InterPro" id="IPR016032">
    <property type="entry name" value="Sig_transdc_resp-reg_C-effctor"/>
</dbReference>
<evidence type="ECO:0000259" key="7">
    <source>
        <dbReference type="PROSITE" id="PS50110"/>
    </source>
</evidence>
<dbReference type="InterPro" id="IPR039420">
    <property type="entry name" value="WalR-like"/>
</dbReference>
<evidence type="ECO:0000313" key="9">
    <source>
        <dbReference type="Proteomes" id="UP000244892"/>
    </source>
</evidence>
<feature type="domain" description="Response regulatory" evidence="7">
    <location>
        <begin position="8"/>
        <end position="124"/>
    </location>
</feature>
<dbReference type="GO" id="GO:0000160">
    <property type="term" value="P:phosphorelay signal transduction system"/>
    <property type="evidence" value="ECO:0007669"/>
    <property type="project" value="InterPro"/>
</dbReference>
<dbReference type="PANTHER" id="PTHR43214">
    <property type="entry name" value="TWO-COMPONENT RESPONSE REGULATOR"/>
    <property type="match status" value="1"/>
</dbReference>
<dbReference type="GO" id="GO:0003677">
    <property type="term" value="F:DNA binding"/>
    <property type="evidence" value="ECO:0007669"/>
    <property type="project" value="UniProtKB-KW"/>
</dbReference>
<keyword evidence="2" id="KW-0805">Transcription regulation</keyword>
<name>A0A2U8FTI1_9BURK</name>
<evidence type="ECO:0000256" key="4">
    <source>
        <dbReference type="ARBA" id="ARBA00023163"/>
    </source>
</evidence>
<evidence type="ECO:0000256" key="3">
    <source>
        <dbReference type="ARBA" id="ARBA00023125"/>
    </source>
</evidence>
<dbReference type="KEGG" id="aon:DEH84_13670"/>
<dbReference type="CDD" id="cd06170">
    <property type="entry name" value="LuxR_C_like"/>
    <property type="match status" value="1"/>
</dbReference>
<dbReference type="PROSITE" id="PS50110">
    <property type="entry name" value="RESPONSE_REGULATORY"/>
    <property type="match status" value="1"/>
</dbReference>
<dbReference type="OrthoDB" id="3623000at2"/>
<sequence length="248" mass="26957">MNRDAPWDVVLVEDNQLTRQFLEQSIDAHPALHLRASFGTLAPAAAWFEHRGADLLLVDLGLPDGSGLSLLRQVHQRWPACDMLVVSMFGDEANVVASIEAGAVGYVHKDDEAADIAATLLAVKQGASPISPMIARHLLKRLRPVPDSGRIAEPDRAAPVPLMATAMPSEAADVPAPVSLSRREQEVLEFIARGYAYAEIAREQGITVHSVQTYIKKLYAKLAVHSRSEAVYEASRLGLLDVFGRPRG</sequence>
<dbReference type="CDD" id="cd17535">
    <property type="entry name" value="REC_NarL-like"/>
    <property type="match status" value="1"/>
</dbReference>
<dbReference type="Pfam" id="PF00072">
    <property type="entry name" value="Response_reg"/>
    <property type="match status" value="1"/>
</dbReference>
<reference evidence="8 9" key="1">
    <citation type="submission" date="2018-05" db="EMBL/GenBank/DDBJ databases">
        <title>complete genome sequence of Aquabacterium olei NBRC 110486.</title>
        <authorList>
            <person name="Tang B."/>
            <person name="Chang J."/>
            <person name="Zhang L."/>
            <person name="Yang H."/>
        </authorList>
    </citation>
    <scope>NUCLEOTIDE SEQUENCE [LARGE SCALE GENOMIC DNA]</scope>
    <source>
        <strain evidence="8 9">NBRC 110486</strain>
    </source>
</reference>
<accession>A0A2U8FTI1</accession>
<keyword evidence="3 8" id="KW-0238">DNA-binding</keyword>
<dbReference type="Pfam" id="PF00196">
    <property type="entry name" value="GerE"/>
    <property type="match status" value="1"/>
</dbReference>
<dbReference type="SUPFAM" id="SSF46894">
    <property type="entry name" value="C-terminal effector domain of the bipartite response regulators"/>
    <property type="match status" value="1"/>
</dbReference>
<gene>
    <name evidence="8" type="ORF">DEH84_13670</name>
</gene>
<dbReference type="PRINTS" id="PR00038">
    <property type="entry name" value="HTHLUXR"/>
</dbReference>
<dbReference type="InterPro" id="IPR011006">
    <property type="entry name" value="CheY-like_superfamily"/>
</dbReference>
<dbReference type="GO" id="GO:0006355">
    <property type="term" value="P:regulation of DNA-templated transcription"/>
    <property type="evidence" value="ECO:0007669"/>
    <property type="project" value="InterPro"/>
</dbReference>
<dbReference type="AlphaFoldDB" id="A0A2U8FTI1"/>
<dbReference type="SUPFAM" id="SSF52172">
    <property type="entry name" value="CheY-like"/>
    <property type="match status" value="1"/>
</dbReference>
<keyword evidence="9" id="KW-1185">Reference proteome</keyword>
<protein>
    <submittedName>
        <fullName evidence="8">DNA-binding response regulator</fullName>
    </submittedName>
</protein>
<dbReference type="PROSITE" id="PS50043">
    <property type="entry name" value="HTH_LUXR_2"/>
    <property type="match status" value="1"/>
</dbReference>
<dbReference type="InterPro" id="IPR058245">
    <property type="entry name" value="NreC/VraR/RcsB-like_REC"/>
</dbReference>
<evidence type="ECO:0000256" key="5">
    <source>
        <dbReference type="PROSITE-ProRule" id="PRU00169"/>
    </source>
</evidence>
<evidence type="ECO:0000256" key="1">
    <source>
        <dbReference type="ARBA" id="ARBA00022553"/>
    </source>
</evidence>
<feature type="modified residue" description="4-aspartylphosphate" evidence="5">
    <location>
        <position position="59"/>
    </location>
</feature>
<keyword evidence="1 5" id="KW-0597">Phosphoprotein</keyword>
<evidence type="ECO:0000259" key="6">
    <source>
        <dbReference type="PROSITE" id="PS50043"/>
    </source>
</evidence>
<dbReference type="Proteomes" id="UP000244892">
    <property type="component" value="Chromosome"/>
</dbReference>